<evidence type="ECO:0000256" key="5">
    <source>
        <dbReference type="ARBA" id="ARBA00022679"/>
    </source>
</evidence>
<evidence type="ECO:0000256" key="3">
    <source>
        <dbReference type="ARBA" id="ARBA00012455"/>
    </source>
</evidence>
<dbReference type="PROSITE" id="PS01330">
    <property type="entry name" value="PABS_1"/>
    <property type="match status" value="1"/>
</dbReference>
<dbReference type="Gene3D" id="3.40.50.150">
    <property type="entry name" value="Vaccinia Virus protein VP39"/>
    <property type="match status" value="1"/>
</dbReference>
<protein>
    <recommendedName>
        <fullName evidence="3">spermidine synthase</fullName>
        <ecNumber evidence="3">2.5.1.16</ecNumber>
    </recommendedName>
</protein>
<comment type="pathway">
    <text evidence="6">Alkaloid biosynthesis; nicotine biosynthesis.</text>
</comment>
<dbReference type="NCBIfam" id="TIGR00417">
    <property type="entry name" value="speE"/>
    <property type="match status" value="1"/>
</dbReference>
<dbReference type="GO" id="GO:0004766">
    <property type="term" value="F:spermidine synthase activity"/>
    <property type="evidence" value="ECO:0007669"/>
    <property type="project" value="UniProtKB-EC"/>
</dbReference>
<dbReference type="FunFam" id="3.40.50.150:FF:000013">
    <property type="entry name" value="Spermidine synthase"/>
    <property type="match status" value="1"/>
</dbReference>
<dbReference type="AlphaFoldDB" id="A0AAD3DE06"/>
<reference evidence="12 13" key="1">
    <citation type="journal article" date="2021" name="Sci. Rep.">
        <title>Genome sequencing of the multicellular alga Astrephomene provides insights into convergent evolution of germ-soma differentiation.</title>
        <authorList>
            <person name="Yamashita S."/>
            <person name="Yamamoto K."/>
            <person name="Matsuzaki R."/>
            <person name="Suzuki S."/>
            <person name="Yamaguchi H."/>
            <person name="Hirooka S."/>
            <person name="Minakuchi Y."/>
            <person name="Miyagishima S."/>
            <person name="Kawachi M."/>
            <person name="Toyoda A."/>
            <person name="Nozaki H."/>
        </authorList>
    </citation>
    <scope>NUCLEOTIDE SEQUENCE [LARGE SCALE GENOMIC DNA]</scope>
    <source>
        <strain evidence="12 13">NIES-4017</strain>
    </source>
</reference>
<accession>A0AAD3DE06</accession>
<evidence type="ECO:0000256" key="6">
    <source>
        <dbReference type="ARBA" id="ARBA00034114"/>
    </source>
</evidence>
<dbReference type="SUPFAM" id="SSF53335">
    <property type="entry name" value="S-adenosyl-L-methionine-dependent methyltransferases"/>
    <property type="match status" value="1"/>
</dbReference>
<dbReference type="PANTHER" id="PTHR11558:SF11">
    <property type="entry name" value="SPERMIDINE SYNTHASE"/>
    <property type="match status" value="1"/>
</dbReference>
<dbReference type="InterPro" id="IPR035246">
    <property type="entry name" value="Spermidine_synt_N"/>
</dbReference>
<dbReference type="FunFam" id="2.30.140.10:FF:000001">
    <property type="entry name" value="SPE3p Spermidine synthase"/>
    <property type="match status" value="1"/>
</dbReference>
<gene>
    <name evidence="12" type="ORF">Agub_g555</name>
</gene>
<keyword evidence="4" id="KW-0017">Alkaloid metabolism</keyword>
<keyword evidence="13" id="KW-1185">Reference proteome</keyword>
<evidence type="ECO:0000256" key="7">
    <source>
        <dbReference type="ARBA" id="ARBA00049307"/>
    </source>
</evidence>
<dbReference type="GO" id="GO:0009820">
    <property type="term" value="P:alkaloid metabolic process"/>
    <property type="evidence" value="ECO:0007669"/>
    <property type="project" value="UniProtKB-KW"/>
</dbReference>
<feature type="region of interest" description="Disordered" evidence="10">
    <location>
        <begin position="292"/>
        <end position="316"/>
    </location>
</feature>
<dbReference type="Proteomes" id="UP001054857">
    <property type="component" value="Unassembled WGS sequence"/>
</dbReference>
<dbReference type="NCBIfam" id="NF002010">
    <property type="entry name" value="PRK00811.1"/>
    <property type="match status" value="1"/>
</dbReference>
<feature type="domain" description="PABS" evidence="11">
    <location>
        <begin position="46"/>
        <end position="285"/>
    </location>
</feature>
<evidence type="ECO:0000313" key="13">
    <source>
        <dbReference type="Proteomes" id="UP001054857"/>
    </source>
</evidence>
<dbReference type="HAMAP" id="MF_00198">
    <property type="entry name" value="Spermidine_synth"/>
    <property type="match status" value="1"/>
</dbReference>
<dbReference type="InterPro" id="IPR029063">
    <property type="entry name" value="SAM-dependent_MTases_sf"/>
</dbReference>
<evidence type="ECO:0000313" key="12">
    <source>
        <dbReference type="EMBL" id="GFR40020.1"/>
    </source>
</evidence>
<dbReference type="InterPro" id="IPR037163">
    <property type="entry name" value="Spermidine_synt_N_sf"/>
</dbReference>
<dbReference type="PANTHER" id="PTHR11558">
    <property type="entry name" value="SPERMIDINE/SPERMINE SYNTHASE"/>
    <property type="match status" value="1"/>
</dbReference>
<organism evidence="12 13">
    <name type="scientific">Astrephomene gubernaculifera</name>
    <dbReference type="NCBI Taxonomy" id="47775"/>
    <lineage>
        <taxon>Eukaryota</taxon>
        <taxon>Viridiplantae</taxon>
        <taxon>Chlorophyta</taxon>
        <taxon>core chlorophytes</taxon>
        <taxon>Chlorophyceae</taxon>
        <taxon>CS clade</taxon>
        <taxon>Chlamydomonadales</taxon>
        <taxon>Astrephomenaceae</taxon>
        <taxon>Astrephomene</taxon>
    </lineage>
</organism>
<dbReference type="Pfam" id="PF17284">
    <property type="entry name" value="Spermine_synt_N"/>
    <property type="match status" value="1"/>
</dbReference>
<feature type="active site" description="Proton acceptor" evidence="8">
    <location>
        <position position="203"/>
    </location>
</feature>
<dbReference type="GO" id="GO:0005829">
    <property type="term" value="C:cytosol"/>
    <property type="evidence" value="ECO:0007669"/>
    <property type="project" value="TreeGrafter"/>
</dbReference>
<sequence length="356" mass="38733">MQARSLVHAYTLITKRRVSRVTRLCLKMANVDSKPAPGTADQMINAGWYTELSPMWPGQGLSLKIKEVLHRAKSDFQDVCVFESESMGTVLLLDGVIQCTDRDEFSYQEMIAHVPMCSLERPATKVLVVGGGDGGVLRELARYPELQEIHMAEIDRMVPEVSKQFFPDMAVGFSDPRVTLHICDGIKFVEDSPADSYDLIIVDSSDPVGPAEVLFEKPFFEALHRAVRPGGIVCTQAESLWLHLDIIRALAAMCSEVFQGGSVSYASCSIPTYPSGQIGMLVCAKARPAQGPGGADGEAAEGAGPLDPRVPRQQEPGPIAKLGVGELRYYSHEVHRAAFALPVFARKALAGSLTFQ</sequence>
<evidence type="ECO:0000256" key="2">
    <source>
        <dbReference type="ARBA" id="ARBA00007867"/>
    </source>
</evidence>
<dbReference type="GO" id="GO:0008295">
    <property type="term" value="P:spermidine biosynthetic process"/>
    <property type="evidence" value="ECO:0007669"/>
    <property type="project" value="TreeGrafter"/>
</dbReference>
<evidence type="ECO:0000256" key="1">
    <source>
        <dbReference type="ARBA" id="ARBA00005123"/>
    </source>
</evidence>
<proteinExistence type="inferred from homology"/>
<evidence type="ECO:0000256" key="10">
    <source>
        <dbReference type="SAM" id="MobiDB-lite"/>
    </source>
</evidence>
<comment type="catalytic activity">
    <reaction evidence="7">
        <text>S-adenosyl 3-(methylsulfanyl)propylamine + putrescine = S-methyl-5'-thioadenosine + spermidine + H(+)</text>
        <dbReference type="Rhea" id="RHEA:12721"/>
        <dbReference type="ChEBI" id="CHEBI:15378"/>
        <dbReference type="ChEBI" id="CHEBI:17509"/>
        <dbReference type="ChEBI" id="CHEBI:57443"/>
        <dbReference type="ChEBI" id="CHEBI:57834"/>
        <dbReference type="ChEBI" id="CHEBI:326268"/>
        <dbReference type="EC" id="2.5.1.16"/>
    </reaction>
</comment>
<name>A0AAD3DE06_9CHLO</name>
<dbReference type="EMBL" id="BMAR01000001">
    <property type="protein sequence ID" value="GFR40020.1"/>
    <property type="molecule type" value="Genomic_DNA"/>
</dbReference>
<comment type="pathway">
    <text evidence="1">Amine and polyamine biosynthesis; spermidine biosynthesis; spermidine from putrescine: step 1/1.</text>
</comment>
<dbReference type="PROSITE" id="PS51006">
    <property type="entry name" value="PABS_2"/>
    <property type="match status" value="1"/>
</dbReference>
<evidence type="ECO:0000256" key="9">
    <source>
        <dbReference type="RuleBase" id="RU003836"/>
    </source>
</evidence>
<dbReference type="GO" id="GO:0009753">
    <property type="term" value="P:response to jasmonic acid"/>
    <property type="evidence" value="ECO:0007669"/>
    <property type="project" value="UniProtKB-ARBA"/>
</dbReference>
<evidence type="ECO:0000256" key="8">
    <source>
        <dbReference type="PROSITE-ProRule" id="PRU00354"/>
    </source>
</evidence>
<dbReference type="Gene3D" id="2.30.140.10">
    <property type="entry name" value="Spermidine synthase, tetramerisation domain"/>
    <property type="match status" value="1"/>
</dbReference>
<evidence type="ECO:0000259" key="11">
    <source>
        <dbReference type="PROSITE" id="PS51006"/>
    </source>
</evidence>
<comment type="similarity">
    <text evidence="2 9">Belongs to the spermidine/spermine synthase family.</text>
</comment>
<keyword evidence="5 8" id="KW-0808">Transferase</keyword>
<dbReference type="InterPro" id="IPR001045">
    <property type="entry name" value="Spermi_synthase"/>
</dbReference>
<keyword evidence="8" id="KW-0620">Polyamine biosynthesis</keyword>
<evidence type="ECO:0000256" key="4">
    <source>
        <dbReference type="ARBA" id="ARBA00022589"/>
    </source>
</evidence>
<dbReference type="EC" id="2.5.1.16" evidence="3"/>
<comment type="caution">
    <text evidence="12">The sequence shown here is derived from an EMBL/GenBank/DDBJ whole genome shotgun (WGS) entry which is preliminary data.</text>
</comment>
<dbReference type="CDD" id="cd02440">
    <property type="entry name" value="AdoMet_MTases"/>
    <property type="match status" value="1"/>
</dbReference>
<dbReference type="InterPro" id="IPR030373">
    <property type="entry name" value="PABS_CS"/>
</dbReference>
<dbReference type="Pfam" id="PF01564">
    <property type="entry name" value="Spermine_synth"/>
    <property type="match status" value="1"/>
</dbReference>
<dbReference type="InterPro" id="IPR030374">
    <property type="entry name" value="PABS"/>
</dbReference>